<sequence length="232" mass="27446">MDTFDPETFEIKFIIADIATDLYIQGDGQFYIKDIAKEIDITPAEVFNYFPNKKSILEFYYASLVIRYEMMIDEIDDFESYTLSEKLSNFAFTNFDMLREKEAFVEATLSDYILNSFTKTDFEKELERLIKQFLENDDHISVSSTLVLNSYSYTFLRRQYLELLRFWINDTSEDKELSMELTDKATAVLQELMYNPVLDKSFDLVKFMNANRKAFINNIPIVKQLCSKIEIR</sequence>
<dbReference type="EMBL" id="NSKE01000004">
    <property type="protein sequence ID" value="PAU94350.1"/>
    <property type="molecule type" value="Genomic_DNA"/>
</dbReference>
<evidence type="ECO:0000313" key="2">
    <source>
        <dbReference type="EMBL" id="PAU94350.1"/>
    </source>
</evidence>
<dbReference type="AlphaFoldDB" id="A0A2A2GAY5"/>
<name>A0A2A2GAY5_9BACT</name>
<feature type="domain" description="Tetracyclin repressor-like C-terminal" evidence="1">
    <location>
        <begin position="86"/>
        <end position="208"/>
    </location>
</feature>
<evidence type="ECO:0000313" key="3">
    <source>
        <dbReference type="Proteomes" id="UP000218831"/>
    </source>
</evidence>
<protein>
    <recommendedName>
        <fullName evidence="1">Tetracyclin repressor-like C-terminal domain-containing protein</fullName>
    </recommendedName>
</protein>
<proteinExistence type="predicted"/>
<dbReference type="InterPro" id="IPR041673">
    <property type="entry name" value="TetR_C_23"/>
</dbReference>
<reference evidence="2 3" key="1">
    <citation type="submission" date="2017-08" db="EMBL/GenBank/DDBJ databases">
        <title>Aliifodinibius alkalisoli sp. nov., isolated from saline alkaline soil.</title>
        <authorList>
            <person name="Liu D."/>
            <person name="Zhang G."/>
        </authorList>
    </citation>
    <scope>NUCLEOTIDE SEQUENCE [LARGE SCALE GENOMIC DNA]</scope>
    <source>
        <strain evidence="2 3">WN023</strain>
    </source>
</reference>
<accession>A0A2A2GAY5</accession>
<dbReference type="Proteomes" id="UP000218831">
    <property type="component" value="Unassembled WGS sequence"/>
</dbReference>
<dbReference type="SUPFAM" id="SSF46689">
    <property type="entry name" value="Homeodomain-like"/>
    <property type="match status" value="1"/>
</dbReference>
<gene>
    <name evidence="2" type="ORF">CK503_05975</name>
</gene>
<dbReference type="InterPro" id="IPR009057">
    <property type="entry name" value="Homeodomain-like_sf"/>
</dbReference>
<dbReference type="Pfam" id="PF17931">
    <property type="entry name" value="TetR_C_23"/>
    <property type="match status" value="1"/>
</dbReference>
<evidence type="ECO:0000259" key="1">
    <source>
        <dbReference type="Pfam" id="PF17931"/>
    </source>
</evidence>
<dbReference type="OrthoDB" id="1523640at2"/>
<dbReference type="Gene3D" id="1.10.357.10">
    <property type="entry name" value="Tetracycline Repressor, domain 2"/>
    <property type="match status" value="1"/>
</dbReference>
<organism evidence="2 3">
    <name type="scientific">Fodinibius salipaludis</name>
    <dbReference type="NCBI Taxonomy" id="2032627"/>
    <lineage>
        <taxon>Bacteria</taxon>
        <taxon>Pseudomonadati</taxon>
        <taxon>Balneolota</taxon>
        <taxon>Balneolia</taxon>
        <taxon>Balneolales</taxon>
        <taxon>Balneolaceae</taxon>
        <taxon>Fodinibius</taxon>
    </lineage>
</organism>
<keyword evidence="3" id="KW-1185">Reference proteome</keyword>
<dbReference type="SUPFAM" id="SSF48498">
    <property type="entry name" value="Tetracyclin repressor-like, C-terminal domain"/>
    <property type="match status" value="1"/>
</dbReference>
<dbReference type="InterPro" id="IPR036271">
    <property type="entry name" value="Tet_transcr_reg_TetR-rel_C_sf"/>
</dbReference>
<dbReference type="RefSeq" id="WP_095605891.1">
    <property type="nucleotide sequence ID" value="NZ_NSKE01000004.1"/>
</dbReference>
<comment type="caution">
    <text evidence="2">The sequence shown here is derived from an EMBL/GenBank/DDBJ whole genome shotgun (WGS) entry which is preliminary data.</text>
</comment>